<keyword evidence="11" id="KW-0808">Transferase</keyword>
<evidence type="ECO:0000259" key="15">
    <source>
        <dbReference type="PROSITE" id="PS50994"/>
    </source>
</evidence>
<keyword evidence="11" id="KW-0239">DNA-directed DNA polymerase</keyword>
<keyword evidence="4" id="KW-0479">Metal-binding</keyword>
<comment type="catalytic activity">
    <reaction evidence="13">
        <text>DNA(n) + a 2'-deoxyribonucleoside 5'-triphosphate = DNA(n+1) + diphosphate</text>
        <dbReference type="Rhea" id="RHEA:22508"/>
        <dbReference type="Rhea" id="RHEA-COMP:17339"/>
        <dbReference type="Rhea" id="RHEA-COMP:17340"/>
        <dbReference type="ChEBI" id="CHEBI:33019"/>
        <dbReference type="ChEBI" id="CHEBI:61560"/>
        <dbReference type="ChEBI" id="CHEBI:173112"/>
        <dbReference type="EC" id="2.7.7.49"/>
    </reaction>
</comment>
<evidence type="ECO:0000256" key="3">
    <source>
        <dbReference type="ARBA" id="ARBA00022722"/>
    </source>
</evidence>
<dbReference type="GO" id="GO:0046872">
    <property type="term" value="F:metal ion binding"/>
    <property type="evidence" value="ECO:0007669"/>
    <property type="project" value="UniProtKB-KW"/>
</dbReference>
<keyword evidence="17" id="KW-1185">Reference proteome</keyword>
<evidence type="ECO:0000313" key="16">
    <source>
        <dbReference type="EMBL" id="MBW0528880.1"/>
    </source>
</evidence>
<gene>
    <name evidence="16" type="ORF">O181_068595</name>
</gene>
<keyword evidence="2" id="KW-0548">Nucleotidyltransferase</keyword>
<dbReference type="GO" id="GO:0006310">
    <property type="term" value="P:DNA recombination"/>
    <property type="evidence" value="ECO:0007669"/>
    <property type="project" value="UniProtKB-KW"/>
</dbReference>
<dbReference type="PANTHER" id="PTHR42648:SF11">
    <property type="entry name" value="TRANSPOSON TY4-P GAG-POL POLYPROTEIN"/>
    <property type="match status" value="1"/>
</dbReference>
<keyword evidence="1" id="KW-0815">Transposition</keyword>
<dbReference type="AlphaFoldDB" id="A0A9Q3I778"/>
<dbReference type="SUPFAM" id="SSF53098">
    <property type="entry name" value="Ribonuclease H-like"/>
    <property type="match status" value="1"/>
</dbReference>
<dbReference type="Proteomes" id="UP000765509">
    <property type="component" value="Unassembled WGS sequence"/>
</dbReference>
<evidence type="ECO:0000256" key="11">
    <source>
        <dbReference type="ARBA" id="ARBA00022932"/>
    </source>
</evidence>
<keyword evidence="3" id="KW-0540">Nuclease</keyword>
<dbReference type="GO" id="GO:0003723">
    <property type="term" value="F:RNA binding"/>
    <property type="evidence" value="ECO:0007669"/>
    <property type="project" value="UniProtKB-KW"/>
</dbReference>
<evidence type="ECO:0000256" key="5">
    <source>
        <dbReference type="ARBA" id="ARBA00022759"/>
    </source>
</evidence>
<name>A0A9Q3I778_9BASI</name>
<proteinExistence type="predicted"/>
<reference evidence="16" key="1">
    <citation type="submission" date="2021-03" db="EMBL/GenBank/DDBJ databases">
        <title>Draft genome sequence of rust myrtle Austropuccinia psidii MF-1, a brazilian biotype.</title>
        <authorList>
            <person name="Quecine M.C."/>
            <person name="Pachon D.M.R."/>
            <person name="Bonatelli M.L."/>
            <person name="Correr F.H."/>
            <person name="Franceschini L.M."/>
            <person name="Leite T.F."/>
            <person name="Margarido G.R.A."/>
            <person name="Almeida C.A."/>
            <person name="Ferrarezi J.A."/>
            <person name="Labate C.A."/>
        </authorList>
    </citation>
    <scope>NUCLEOTIDE SEQUENCE</scope>
    <source>
        <strain evidence="16">MF-1</strain>
    </source>
</reference>
<dbReference type="OrthoDB" id="4363844at2759"/>
<keyword evidence="8" id="KW-0694">RNA-binding</keyword>
<feature type="domain" description="Integrase catalytic" evidence="15">
    <location>
        <begin position="184"/>
        <end position="314"/>
    </location>
</feature>
<evidence type="ECO:0000256" key="1">
    <source>
        <dbReference type="ARBA" id="ARBA00022578"/>
    </source>
</evidence>
<evidence type="ECO:0000256" key="4">
    <source>
        <dbReference type="ARBA" id="ARBA00022723"/>
    </source>
</evidence>
<evidence type="ECO:0000313" key="17">
    <source>
        <dbReference type="Proteomes" id="UP000765509"/>
    </source>
</evidence>
<dbReference type="InterPro" id="IPR001584">
    <property type="entry name" value="Integrase_cat-core"/>
</dbReference>
<dbReference type="InterPro" id="IPR012337">
    <property type="entry name" value="RNaseH-like_sf"/>
</dbReference>
<dbReference type="GO" id="GO:0003887">
    <property type="term" value="F:DNA-directed DNA polymerase activity"/>
    <property type="evidence" value="ECO:0007669"/>
    <property type="project" value="UniProtKB-KW"/>
</dbReference>
<dbReference type="InterPro" id="IPR036397">
    <property type="entry name" value="RNaseH_sf"/>
</dbReference>
<keyword evidence="12" id="KW-0233">DNA recombination</keyword>
<evidence type="ECO:0000256" key="10">
    <source>
        <dbReference type="ARBA" id="ARBA00022918"/>
    </source>
</evidence>
<keyword evidence="6" id="KW-0378">Hydrolase</keyword>
<keyword evidence="9" id="KW-0229">DNA integration</keyword>
<dbReference type="Gene3D" id="3.30.420.10">
    <property type="entry name" value="Ribonuclease H-like superfamily/Ribonuclease H"/>
    <property type="match status" value="1"/>
</dbReference>
<evidence type="ECO:0000256" key="9">
    <source>
        <dbReference type="ARBA" id="ARBA00022908"/>
    </source>
</evidence>
<evidence type="ECO:0000256" key="14">
    <source>
        <dbReference type="ARBA" id="ARBA00049244"/>
    </source>
</evidence>
<dbReference type="GO" id="GO:0015074">
    <property type="term" value="P:DNA integration"/>
    <property type="evidence" value="ECO:0007669"/>
    <property type="project" value="UniProtKB-KW"/>
</dbReference>
<evidence type="ECO:0000256" key="8">
    <source>
        <dbReference type="ARBA" id="ARBA00022884"/>
    </source>
</evidence>
<evidence type="ECO:0000256" key="13">
    <source>
        <dbReference type="ARBA" id="ARBA00048173"/>
    </source>
</evidence>
<dbReference type="GO" id="GO:0016787">
    <property type="term" value="F:hydrolase activity"/>
    <property type="evidence" value="ECO:0007669"/>
    <property type="project" value="UniProtKB-KW"/>
</dbReference>
<accession>A0A9Q3I778</accession>
<evidence type="ECO:0000256" key="7">
    <source>
        <dbReference type="ARBA" id="ARBA00022842"/>
    </source>
</evidence>
<comment type="catalytic activity">
    <reaction evidence="14">
        <text>DNA(n) + a 2'-deoxyribonucleoside 5'-triphosphate = DNA(n+1) + diphosphate</text>
        <dbReference type="Rhea" id="RHEA:22508"/>
        <dbReference type="Rhea" id="RHEA-COMP:17339"/>
        <dbReference type="Rhea" id="RHEA-COMP:17340"/>
        <dbReference type="ChEBI" id="CHEBI:33019"/>
        <dbReference type="ChEBI" id="CHEBI:61560"/>
        <dbReference type="ChEBI" id="CHEBI:173112"/>
        <dbReference type="EC" id="2.7.7.7"/>
    </reaction>
</comment>
<dbReference type="PROSITE" id="PS50994">
    <property type="entry name" value="INTEGRASE"/>
    <property type="match status" value="1"/>
</dbReference>
<protein>
    <recommendedName>
        <fullName evidence="15">Integrase catalytic domain-containing protein</fullName>
    </recommendedName>
</protein>
<dbReference type="EMBL" id="AVOT02034700">
    <property type="protein sequence ID" value="MBW0528880.1"/>
    <property type="molecule type" value="Genomic_DNA"/>
</dbReference>
<dbReference type="GO" id="GO:0032196">
    <property type="term" value="P:transposition"/>
    <property type="evidence" value="ECO:0007669"/>
    <property type="project" value="UniProtKB-KW"/>
</dbReference>
<evidence type="ECO:0000256" key="12">
    <source>
        <dbReference type="ARBA" id="ARBA00023172"/>
    </source>
</evidence>
<dbReference type="InterPro" id="IPR039537">
    <property type="entry name" value="Retrotran_Ty1/copia-like"/>
</dbReference>
<organism evidence="16 17">
    <name type="scientific">Austropuccinia psidii MF-1</name>
    <dbReference type="NCBI Taxonomy" id="1389203"/>
    <lineage>
        <taxon>Eukaryota</taxon>
        <taxon>Fungi</taxon>
        <taxon>Dikarya</taxon>
        <taxon>Basidiomycota</taxon>
        <taxon>Pucciniomycotina</taxon>
        <taxon>Pucciniomycetes</taxon>
        <taxon>Pucciniales</taxon>
        <taxon>Sphaerophragmiaceae</taxon>
        <taxon>Austropuccinia</taxon>
    </lineage>
</organism>
<evidence type="ECO:0000256" key="6">
    <source>
        <dbReference type="ARBA" id="ARBA00022801"/>
    </source>
</evidence>
<dbReference type="GO" id="GO:0004519">
    <property type="term" value="F:endonuclease activity"/>
    <property type="evidence" value="ECO:0007669"/>
    <property type="project" value="UniProtKB-KW"/>
</dbReference>
<keyword evidence="5" id="KW-0255">Endonuclease</keyword>
<dbReference type="PANTHER" id="PTHR42648">
    <property type="entry name" value="TRANSPOSASE, PUTATIVE-RELATED"/>
    <property type="match status" value="1"/>
</dbReference>
<dbReference type="GO" id="GO:0005634">
    <property type="term" value="C:nucleus"/>
    <property type="evidence" value="ECO:0007669"/>
    <property type="project" value="UniProtKB-ARBA"/>
</dbReference>
<dbReference type="GO" id="GO:0003964">
    <property type="term" value="F:RNA-directed DNA polymerase activity"/>
    <property type="evidence" value="ECO:0007669"/>
    <property type="project" value="UniProtKB-KW"/>
</dbReference>
<dbReference type="Pfam" id="PF00665">
    <property type="entry name" value="rve"/>
    <property type="match status" value="1"/>
</dbReference>
<sequence length="314" mass="34890">MNIQDIPPFRIFFADSNSSMTISQMTTLKILVNNSFVVICDIPFSKKILGTILSVGRLCRAGVIPLFNGLSLSLLVSNVLVTTTFVNDCWWMDVVHGEETNRPVAASSSPCLLEMNLISFLTSVSLSLQGWHNCLGHPCNKFVISFLKQHVPNFEVKIWQAFYCKICAKAKSTHHIEKARTDIPKYKPLDLLVLDIMGPFADDAQGLRYLLTIRDHVSTYSIVYPLKSCSEAPEAILDAINQLQVHLGTTPKGLQTDNAWEFTSTTFTSALIKLGVAFCPSLPYSPQENDKAEHLNQMVGDMARAMMVQSGMPE</sequence>
<keyword evidence="7" id="KW-0460">Magnesium</keyword>
<evidence type="ECO:0000256" key="2">
    <source>
        <dbReference type="ARBA" id="ARBA00022695"/>
    </source>
</evidence>
<comment type="caution">
    <text evidence="16">The sequence shown here is derived from an EMBL/GenBank/DDBJ whole genome shotgun (WGS) entry which is preliminary data.</text>
</comment>
<keyword evidence="10" id="KW-0695">RNA-directed DNA polymerase</keyword>